<evidence type="ECO:0000313" key="7">
    <source>
        <dbReference type="Proteomes" id="UP001365846"/>
    </source>
</evidence>
<evidence type="ECO:0000259" key="5">
    <source>
        <dbReference type="Pfam" id="PF13407"/>
    </source>
</evidence>
<dbReference type="Proteomes" id="UP001365846">
    <property type="component" value="Unassembled WGS sequence"/>
</dbReference>
<dbReference type="PANTHER" id="PTHR46847:SF1">
    <property type="entry name" value="D-ALLOSE-BINDING PERIPLASMIC PROTEIN-RELATED"/>
    <property type="match status" value="1"/>
</dbReference>
<dbReference type="RefSeq" id="WP_340360759.1">
    <property type="nucleotide sequence ID" value="NZ_JBBKZU010000021.1"/>
</dbReference>
<dbReference type="Pfam" id="PF13407">
    <property type="entry name" value="Peripla_BP_4"/>
    <property type="match status" value="1"/>
</dbReference>
<comment type="subcellular location">
    <subcellularLocation>
        <location evidence="1">Cell envelope</location>
    </subcellularLocation>
</comment>
<keyword evidence="7" id="KW-1185">Reference proteome</keyword>
<feature type="domain" description="Periplasmic binding protein" evidence="5">
    <location>
        <begin position="62"/>
        <end position="290"/>
    </location>
</feature>
<dbReference type="Gene3D" id="3.40.50.2300">
    <property type="match status" value="2"/>
</dbReference>
<organism evidence="6 7">
    <name type="scientific">Variovorax ureilyticus</name>
    <dbReference type="NCBI Taxonomy" id="1836198"/>
    <lineage>
        <taxon>Bacteria</taxon>
        <taxon>Pseudomonadati</taxon>
        <taxon>Pseudomonadota</taxon>
        <taxon>Betaproteobacteria</taxon>
        <taxon>Burkholderiales</taxon>
        <taxon>Comamonadaceae</taxon>
        <taxon>Variovorax</taxon>
    </lineage>
</organism>
<dbReference type="InterPro" id="IPR006311">
    <property type="entry name" value="TAT_signal"/>
</dbReference>
<name>A0ABU8VRL8_9BURK</name>
<dbReference type="EMBL" id="JBBKZU010000021">
    <property type="protein sequence ID" value="MEJ8815554.1"/>
    <property type="molecule type" value="Genomic_DNA"/>
</dbReference>
<gene>
    <name evidence="6" type="ORF">WKW77_31135</name>
</gene>
<dbReference type="PANTHER" id="PTHR46847">
    <property type="entry name" value="D-ALLOSE-BINDING PERIPLASMIC PROTEIN-RELATED"/>
    <property type="match status" value="1"/>
</dbReference>
<reference evidence="6 7" key="1">
    <citation type="submission" date="2024-03" db="EMBL/GenBank/DDBJ databases">
        <title>Novel species of the genus Variovorax.</title>
        <authorList>
            <person name="Liu Q."/>
            <person name="Xin Y.-H."/>
        </authorList>
    </citation>
    <scope>NUCLEOTIDE SEQUENCE [LARGE SCALE GENOMIC DNA]</scope>
    <source>
        <strain evidence="6 7">KACC 18899</strain>
    </source>
</reference>
<comment type="caution">
    <text evidence="6">The sequence shown here is derived from an EMBL/GenBank/DDBJ whole genome shotgun (WGS) entry which is preliminary data.</text>
</comment>
<evidence type="ECO:0000256" key="4">
    <source>
        <dbReference type="SAM" id="SignalP"/>
    </source>
</evidence>
<feature type="chain" id="PRO_5045569772" evidence="4">
    <location>
        <begin position="28"/>
        <end position="331"/>
    </location>
</feature>
<comment type="similarity">
    <text evidence="2">Belongs to the bacterial solute-binding protein 2 family.</text>
</comment>
<sequence>MNIHSRRMILKSAAVAASLVVANFAVAADKIYKIAAASFGESAEYMHTWTTEMMAHPWVKNGRVKLVVFDGKFDPLVQANQVDTMITQKFDAIVIAPFDLDASGPPIDRAIAAGIPVIGSALKTKSTKLTSEIIVDDVEGGRLIAVEMSKLLGGKGNIALLEGPIGQSAQLERRRGIDAGMKESPGLKLLVAKSGNWSRAEGQALMENWLSAYPNQINGVLAENDEMALGAIEAMKAKNVNLAKVPVVAIDGIPDGKRAVADGTMTMTLYKYARAEGQGALDLALRALEGPSYKPQSEVWNGLMAWGDGTAKNYTVPWLPLSKSNVAKYKD</sequence>
<protein>
    <submittedName>
        <fullName evidence="6">Substrate-binding domain-containing protein</fullName>
    </submittedName>
</protein>
<accession>A0ABU8VRL8</accession>
<evidence type="ECO:0000313" key="6">
    <source>
        <dbReference type="EMBL" id="MEJ8815554.1"/>
    </source>
</evidence>
<feature type="signal peptide" evidence="4">
    <location>
        <begin position="1"/>
        <end position="27"/>
    </location>
</feature>
<dbReference type="InterPro" id="IPR025997">
    <property type="entry name" value="SBP_2_dom"/>
</dbReference>
<keyword evidence="3 4" id="KW-0732">Signal</keyword>
<dbReference type="PROSITE" id="PS51318">
    <property type="entry name" value="TAT"/>
    <property type="match status" value="1"/>
</dbReference>
<dbReference type="InterPro" id="IPR028082">
    <property type="entry name" value="Peripla_BP_I"/>
</dbReference>
<evidence type="ECO:0000256" key="2">
    <source>
        <dbReference type="ARBA" id="ARBA00007639"/>
    </source>
</evidence>
<evidence type="ECO:0000256" key="1">
    <source>
        <dbReference type="ARBA" id="ARBA00004196"/>
    </source>
</evidence>
<dbReference type="SUPFAM" id="SSF53822">
    <property type="entry name" value="Periplasmic binding protein-like I"/>
    <property type="match status" value="1"/>
</dbReference>
<proteinExistence type="inferred from homology"/>
<evidence type="ECO:0000256" key="3">
    <source>
        <dbReference type="ARBA" id="ARBA00022729"/>
    </source>
</evidence>